<evidence type="ECO:0000313" key="1">
    <source>
        <dbReference type="EMBL" id="KAK5859809.1"/>
    </source>
</evidence>
<organism evidence="1 2">
    <name type="scientific">Eleginops maclovinus</name>
    <name type="common">Patagonian blennie</name>
    <name type="synonym">Eleginus maclovinus</name>
    <dbReference type="NCBI Taxonomy" id="56733"/>
    <lineage>
        <taxon>Eukaryota</taxon>
        <taxon>Metazoa</taxon>
        <taxon>Chordata</taxon>
        <taxon>Craniata</taxon>
        <taxon>Vertebrata</taxon>
        <taxon>Euteleostomi</taxon>
        <taxon>Actinopterygii</taxon>
        <taxon>Neopterygii</taxon>
        <taxon>Teleostei</taxon>
        <taxon>Neoteleostei</taxon>
        <taxon>Acanthomorphata</taxon>
        <taxon>Eupercaria</taxon>
        <taxon>Perciformes</taxon>
        <taxon>Notothenioidei</taxon>
        <taxon>Eleginopidae</taxon>
        <taxon>Eleginops</taxon>
    </lineage>
</organism>
<name>A0AAN7XFT0_ELEMC</name>
<proteinExistence type="predicted"/>
<comment type="caution">
    <text evidence="1">The sequence shown here is derived from an EMBL/GenBank/DDBJ whole genome shotgun (WGS) entry which is preliminary data.</text>
</comment>
<dbReference type="AlphaFoldDB" id="A0AAN7XFT0"/>
<reference evidence="1 2" key="2">
    <citation type="journal article" date="2023" name="Mol. Biol. Evol.">
        <title>Genomics of Secondarily Temperate Adaptation in the Only Non-Antarctic Icefish.</title>
        <authorList>
            <person name="Rivera-Colon A.G."/>
            <person name="Rayamajhi N."/>
            <person name="Minhas B.F."/>
            <person name="Madrigal G."/>
            <person name="Bilyk K.T."/>
            <person name="Yoon V."/>
            <person name="Hune M."/>
            <person name="Gregory S."/>
            <person name="Cheng C.H.C."/>
            <person name="Catchen J.M."/>
        </authorList>
    </citation>
    <scope>NUCLEOTIDE SEQUENCE [LARGE SCALE GENOMIC DNA]</scope>
    <source>
        <strain evidence="1">JMC-PN-2008</strain>
    </source>
</reference>
<keyword evidence="2" id="KW-1185">Reference proteome</keyword>
<gene>
    <name evidence="1" type="ORF">PBY51_021333</name>
</gene>
<reference evidence="1 2" key="1">
    <citation type="journal article" date="2023" name="Genes (Basel)">
        <title>Chromosome-Level Genome Assembly and Circadian Gene Repertoire of the Patagonia Blennie Eleginops maclovinus-The Closest Ancestral Proxy of Antarctic Cryonotothenioids.</title>
        <authorList>
            <person name="Cheng C.C."/>
            <person name="Rivera-Colon A.G."/>
            <person name="Minhas B.F."/>
            <person name="Wilson L."/>
            <person name="Rayamajhi N."/>
            <person name="Vargas-Chacoff L."/>
            <person name="Catchen J.M."/>
        </authorList>
    </citation>
    <scope>NUCLEOTIDE SEQUENCE [LARGE SCALE GENOMIC DNA]</scope>
    <source>
        <strain evidence="1">JMC-PN-2008</strain>
    </source>
</reference>
<evidence type="ECO:0000313" key="2">
    <source>
        <dbReference type="Proteomes" id="UP001346869"/>
    </source>
</evidence>
<dbReference type="Proteomes" id="UP001346869">
    <property type="component" value="Unassembled WGS sequence"/>
</dbReference>
<accession>A0AAN7XFT0</accession>
<sequence length="104" mass="10930">MHAVKVSRGSVSTNLLSRQPIHSADGDELGDVCTATIFPSCVSVSAAMLPEDVSRLSVVVGCAPSPPLCLELPHTTTGYRCRCCCLHHGMQSALTGVLKGHLQD</sequence>
<protein>
    <submittedName>
        <fullName evidence="1">Uncharacterized protein</fullName>
    </submittedName>
</protein>
<dbReference type="EMBL" id="JAUZQC010000014">
    <property type="protein sequence ID" value="KAK5859809.1"/>
    <property type="molecule type" value="Genomic_DNA"/>
</dbReference>